<evidence type="ECO:0000256" key="1">
    <source>
        <dbReference type="ARBA" id="ARBA00004167"/>
    </source>
</evidence>
<evidence type="ECO:0000313" key="5">
    <source>
        <dbReference type="Proteomes" id="UP000178198"/>
    </source>
</evidence>
<dbReference type="SMART" id="SM00244">
    <property type="entry name" value="PHB"/>
    <property type="match status" value="1"/>
</dbReference>
<dbReference type="PANTHER" id="PTHR43327:SF31">
    <property type="entry name" value="HYPERSENSITIVE-INDUCED RESPONSE PROTEIN 2"/>
    <property type="match status" value="1"/>
</dbReference>
<organism evidence="4 5">
    <name type="scientific">Flavobacterium commune</name>
    <dbReference type="NCBI Taxonomy" id="1306519"/>
    <lineage>
        <taxon>Bacteria</taxon>
        <taxon>Pseudomonadati</taxon>
        <taxon>Bacteroidota</taxon>
        <taxon>Flavobacteriia</taxon>
        <taxon>Flavobacteriales</taxon>
        <taxon>Flavobacteriaceae</taxon>
        <taxon>Flavobacterium</taxon>
    </lineage>
</organism>
<dbReference type="EMBL" id="CP017774">
    <property type="protein sequence ID" value="AOZ99126.1"/>
    <property type="molecule type" value="Genomic_DNA"/>
</dbReference>
<dbReference type="GO" id="GO:0016020">
    <property type="term" value="C:membrane"/>
    <property type="evidence" value="ECO:0007669"/>
    <property type="project" value="UniProtKB-SubCell"/>
</dbReference>
<dbReference type="Pfam" id="PF01145">
    <property type="entry name" value="Band_7"/>
    <property type="match status" value="1"/>
</dbReference>
<dbReference type="RefSeq" id="WP_071184369.1">
    <property type="nucleotide sequence ID" value="NZ_CP017774.1"/>
</dbReference>
<evidence type="ECO:0000256" key="2">
    <source>
        <dbReference type="SAM" id="MobiDB-lite"/>
    </source>
</evidence>
<dbReference type="PANTHER" id="PTHR43327">
    <property type="entry name" value="STOMATIN-LIKE PROTEIN 2, MITOCHONDRIAL"/>
    <property type="match status" value="1"/>
</dbReference>
<evidence type="ECO:0000259" key="3">
    <source>
        <dbReference type="SMART" id="SM00244"/>
    </source>
</evidence>
<dbReference type="SUPFAM" id="SSF117892">
    <property type="entry name" value="Band 7/SPFH domain"/>
    <property type="match status" value="1"/>
</dbReference>
<comment type="subcellular location">
    <subcellularLocation>
        <location evidence="1">Membrane</location>
        <topology evidence="1">Single-pass membrane protein</topology>
    </subcellularLocation>
</comment>
<feature type="compositionally biased region" description="Acidic residues" evidence="2">
    <location>
        <begin position="316"/>
        <end position="329"/>
    </location>
</feature>
<feature type="domain" description="Band 7" evidence="3">
    <location>
        <begin position="18"/>
        <end position="177"/>
    </location>
</feature>
<dbReference type="KEGG" id="fcm:BIW12_06565"/>
<dbReference type="AlphaFoldDB" id="A0A1D9P994"/>
<dbReference type="CDD" id="cd03407">
    <property type="entry name" value="SPFH_like_u4"/>
    <property type="match status" value="1"/>
</dbReference>
<evidence type="ECO:0000313" key="4">
    <source>
        <dbReference type="EMBL" id="AOZ99126.1"/>
    </source>
</evidence>
<proteinExistence type="predicted"/>
<name>A0A1D9P994_9FLAO</name>
<dbReference type="STRING" id="1306519.BIW12_06565"/>
<keyword evidence="5" id="KW-1185">Reference proteome</keyword>
<gene>
    <name evidence="4" type="ORF">BIW12_06565</name>
</gene>
<dbReference type="Proteomes" id="UP000178198">
    <property type="component" value="Chromosome"/>
</dbReference>
<feature type="region of interest" description="Disordered" evidence="2">
    <location>
        <begin position="295"/>
        <end position="329"/>
    </location>
</feature>
<accession>A0A1D9P994</accession>
<sequence length="329" mass="36961">MNTSFIFLLFIAFFILLSSFFTVKQQTAVIIERFGKFLSIRQSGLQLKIPLIDRIAGRVNLKIQQLDVIIETKTKDNVFVKLKVSVQFMVVKETVYDAFYKLEYPHDQITSYVFDVVRAEVPKLKLDDVFERKDDIAVAVKSELNEAMTTYGYTIINTLVTDIDPDIQVKNAMNRINAADREKTVAEYEAEASRIRIVAKAKAEAESKRLQGQGIADQRREIARGLVESVDVLNKVGINSQEASALIVVTQHYDTLQAIGADANSNLILLPNSPQAGSEMLNNMVASFSASNQVGEMMKKNKKSTPKKAEPKFEEPENPLEETEESDEV</sequence>
<dbReference type="InterPro" id="IPR036013">
    <property type="entry name" value="Band_7/SPFH_dom_sf"/>
</dbReference>
<reference evidence="4 5" key="1">
    <citation type="submission" date="2016-10" db="EMBL/GenBank/DDBJ databases">
        <title>Complete Genome Sequence of Flavobacterium sp. PK15.</title>
        <authorList>
            <person name="Ekwe A."/>
            <person name="Kim S.B."/>
        </authorList>
    </citation>
    <scope>NUCLEOTIDE SEQUENCE [LARGE SCALE GENOMIC DNA]</scope>
    <source>
        <strain evidence="4 5">PK15</strain>
    </source>
</reference>
<dbReference type="InterPro" id="IPR001107">
    <property type="entry name" value="Band_7"/>
</dbReference>
<dbReference type="InterPro" id="IPR050710">
    <property type="entry name" value="Band7/mec-2_domain"/>
</dbReference>
<dbReference type="Gene3D" id="3.30.479.30">
    <property type="entry name" value="Band 7 domain"/>
    <property type="match status" value="1"/>
</dbReference>
<protein>
    <submittedName>
        <fullName evidence="4">SPFH domain-containing protein</fullName>
    </submittedName>
</protein>